<organism evidence="1 2">
    <name type="scientific">Solanum commersonii</name>
    <name type="common">Commerson's wild potato</name>
    <name type="synonym">Commerson's nightshade</name>
    <dbReference type="NCBI Taxonomy" id="4109"/>
    <lineage>
        <taxon>Eukaryota</taxon>
        <taxon>Viridiplantae</taxon>
        <taxon>Streptophyta</taxon>
        <taxon>Embryophyta</taxon>
        <taxon>Tracheophyta</taxon>
        <taxon>Spermatophyta</taxon>
        <taxon>Magnoliopsida</taxon>
        <taxon>eudicotyledons</taxon>
        <taxon>Gunneridae</taxon>
        <taxon>Pentapetalae</taxon>
        <taxon>asterids</taxon>
        <taxon>lamiids</taxon>
        <taxon>Solanales</taxon>
        <taxon>Solanaceae</taxon>
        <taxon>Solanoideae</taxon>
        <taxon>Solaneae</taxon>
        <taxon>Solanum</taxon>
    </lineage>
</organism>
<protein>
    <submittedName>
        <fullName evidence="1">Uncharacterized protein</fullName>
    </submittedName>
</protein>
<dbReference type="EMBL" id="JACXVP010000011">
    <property type="protein sequence ID" value="KAG5575967.1"/>
    <property type="molecule type" value="Genomic_DNA"/>
</dbReference>
<dbReference type="Proteomes" id="UP000824120">
    <property type="component" value="Chromosome 11"/>
</dbReference>
<accession>A0A9J5WL46</accession>
<keyword evidence="2" id="KW-1185">Reference proteome</keyword>
<sequence>MDVHYDHIKGVRFHILFLLQYFMDVRYNLINGVSWSQGVKRRILKLKRAPKLEKKDFTNFRVI</sequence>
<evidence type="ECO:0000313" key="2">
    <source>
        <dbReference type="Proteomes" id="UP000824120"/>
    </source>
</evidence>
<gene>
    <name evidence="1" type="ORF">H5410_056101</name>
</gene>
<evidence type="ECO:0000313" key="1">
    <source>
        <dbReference type="EMBL" id="KAG5575967.1"/>
    </source>
</evidence>
<name>A0A9J5WL46_SOLCO</name>
<comment type="caution">
    <text evidence="1">The sequence shown here is derived from an EMBL/GenBank/DDBJ whole genome shotgun (WGS) entry which is preliminary data.</text>
</comment>
<proteinExistence type="predicted"/>
<dbReference type="AlphaFoldDB" id="A0A9J5WL46"/>
<reference evidence="1 2" key="1">
    <citation type="submission" date="2020-09" db="EMBL/GenBank/DDBJ databases">
        <title>De no assembly of potato wild relative species, Solanum commersonii.</title>
        <authorList>
            <person name="Cho K."/>
        </authorList>
    </citation>
    <scope>NUCLEOTIDE SEQUENCE [LARGE SCALE GENOMIC DNA]</scope>
    <source>
        <strain evidence="1">LZ3.2</strain>
        <tissue evidence="1">Leaf</tissue>
    </source>
</reference>